<evidence type="ECO:0000256" key="17">
    <source>
        <dbReference type="ARBA" id="ARBA00048623"/>
    </source>
</evidence>
<dbReference type="HAMAP" id="MF_00719">
    <property type="entry name" value="CobS"/>
    <property type="match status" value="1"/>
</dbReference>
<protein>
    <recommendedName>
        <fullName evidence="6 19">Adenosylcobinamide-GDP ribazoletransferase</fullName>
        <ecNumber evidence="5 19">2.7.8.26</ecNumber>
    </recommendedName>
    <alternativeName>
        <fullName evidence="16 19">Cobalamin synthase</fullName>
    </alternativeName>
    <alternativeName>
        <fullName evidence="15 19">Cobalamin-5'-phosphate synthase</fullName>
    </alternativeName>
</protein>
<accession>A0A1B9AG32</accession>
<comment type="catalytic activity">
    <reaction evidence="17 19">
        <text>alpha-ribazole + adenosylcob(III)inamide-GDP = adenosylcob(III)alamin + GMP + H(+)</text>
        <dbReference type="Rhea" id="RHEA:16049"/>
        <dbReference type="ChEBI" id="CHEBI:10329"/>
        <dbReference type="ChEBI" id="CHEBI:15378"/>
        <dbReference type="ChEBI" id="CHEBI:18408"/>
        <dbReference type="ChEBI" id="CHEBI:58115"/>
        <dbReference type="ChEBI" id="CHEBI:60487"/>
        <dbReference type="EC" id="2.7.8.26"/>
    </reaction>
</comment>
<evidence type="ECO:0000256" key="14">
    <source>
        <dbReference type="ARBA" id="ARBA00025228"/>
    </source>
</evidence>
<feature type="transmembrane region" description="Helical" evidence="19">
    <location>
        <begin position="187"/>
        <end position="204"/>
    </location>
</feature>
<evidence type="ECO:0000256" key="8">
    <source>
        <dbReference type="ARBA" id="ARBA00022573"/>
    </source>
</evidence>
<comment type="similarity">
    <text evidence="4 19">Belongs to the CobS family.</text>
</comment>
<dbReference type="Proteomes" id="UP000092578">
    <property type="component" value="Unassembled WGS sequence"/>
</dbReference>
<keyword evidence="7 19" id="KW-1003">Cell membrane</keyword>
<evidence type="ECO:0000256" key="5">
    <source>
        <dbReference type="ARBA" id="ARBA00013200"/>
    </source>
</evidence>
<organism evidence="20 21">
    <name type="scientific">Pseudobacillus wudalianchiensis</name>
    <dbReference type="NCBI Taxonomy" id="1743143"/>
    <lineage>
        <taxon>Bacteria</taxon>
        <taxon>Bacillati</taxon>
        <taxon>Bacillota</taxon>
        <taxon>Bacilli</taxon>
        <taxon>Bacillales</taxon>
        <taxon>Bacillaceae</taxon>
        <taxon>Pseudobacillus</taxon>
    </lineage>
</organism>
<sequence>MQLKMYVNGFLLNVQFFSAVPIHKELPVDPHHLRAALRVFPLFGLVKGLIYGSVFWMLLEWSPLSSLGNAFLFWLLLIIWTGGLHLDGWIDTSDAFFSYRDINRRLEILKDPRVGAFGVLSLIVLLASRFLFIYEIFLFGDSALALLIVLLPFYSQLMTGLSLNSVKPAKQEGIAYFFQQGKDARLVVYYGFWLMGSGLLFFFISGSLFLFLILTMIAVWFFWFARWGALKHFGGITGDILGASLEGAELLLWMTLWLLVSIGMA</sequence>
<evidence type="ECO:0000256" key="15">
    <source>
        <dbReference type="ARBA" id="ARBA00032605"/>
    </source>
</evidence>
<comment type="caution">
    <text evidence="20">The sequence shown here is derived from an EMBL/GenBank/DDBJ whole genome shotgun (WGS) entry which is preliminary data.</text>
</comment>
<evidence type="ECO:0000256" key="9">
    <source>
        <dbReference type="ARBA" id="ARBA00022679"/>
    </source>
</evidence>
<feature type="transmembrane region" description="Helical" evidence="19">
    <location>
        <begin position="210"/>
        <end position="228"/>
    </location>
</feature>
<dbReference type="InterPro" id="IPR003805">
    <property type="entry name" value="CobS"/>
</dbReference>
<evidence type="ECO:0000256" key="10">
    <source>
        <dbReference type="ARBA" id="ARBA00022692"/>
    </source>
</evidence>
<feature type="transmembrane region" description="Helical" evidence="19">
    <location>
        <begin position="35"/>
        <end position="59"/>
    </location>
</feature>
<evidence type="ECO:0000256" key="12">
    <source>
        <dbReference type="ARBA" id="ARBA00022989"/>
    </source>
</evidence>
<dbReference type="EMBL" id="MAYT01000029">
    <property type="protein sequence ID" value="OCA82798.1"/>
    <property type="molecule type" value="Genomic_DNA"/>
</dbReference>
<gene>
    <name evidence="19" type="primary">cobS</name>
    <name evidence="20" type="ORF">A8F95_13740</name>
</gene>
<evidence type="ECO:0000256" key="18">
    <source>
        <dbReference type="ARBA" id="ARBA00049504"/>
    </source>
</evidence>
<keyword evidence="12 19" id="KW-1133">Transmembrane helix</keyword>
<dbReference type="AlphaFoldDB" id="A0A1B9AG32"/>
<evidence type="ECO:0000256" key="3">
    <source>
        <dbReference type="ARBA" id="ARBA00004663"/>
    </source>
</evidence>
<keyword evidence="21" id="KW-1185">Reference proteome</keyword>
<dbReference type="NCBIfam" id="TIGR00317">
    <property type="entry name" value="cobS"/>
    <property type="match status" value="1"/>
</dbReference>
<evidence type="ECO:0000256" key="11">
    <source>
        <dbReference type="ARBA" id="ARBA00022842"/>
    </source>
</evidence>
<feature type="transmembrane region" description="Helical" evidence="19">
    <location>
        <begin position="71"/>
        <end position="90"/>
    </location>
</feature>
<evidence type="ECO:0000256" key="19">
    <source>
        <dbReference type="HAMAP-Rule" id="MF_00719"/>
    </source>
</evidence>
<comment type="pathway">
    <text evidence="3 19">Cofactor biosynthesis; adenosylcobalamin biosynthesis; adenosylcobalamin from cob(II)yrinate a,c-diamide: step 7/7.</text>
</comment>
<dbReference type="PANTHER" id="PTHR34148">
    <property type="entry name" value="ADENOSYLCOBINAMIDE-GDP RIBAZOLETRANSFERASE"/>
    <property type="match status" value="1"/>
</dbReference>
<evidence type="ECO:0000256" key="4">
    <source>
        <dbReference type="ARBA" id="ARBA00010561"/>
    </source>
</evidence>
<feature type="transmembrane region" description="Helical" evidence="19">
    <location>
        <begin position="240"/>
        <end position="260"/>
    </location>
</feature>
<evidence type="ECO:0000256" key="1">
    <source>
        <dbReference type="ARBA" id="ARBA00001946"/>
    </source>
</evidence>
<keyword evidence="13 19" id="KW-0472">Membrane</keyword>
<evidence type="ECO:0000256" key="16">
    <source>
        <dbReference type="ARBA" id="ARBA00032853"/>
    </source>
</evidence>
<comment type="cofactor">
    <cofactor evidence="1 19">
        <name>Mg(2+)</name>
        <dbReference type="ChEBI" id="CHEBI:18420"/>
    </cofactor>
</comment>
<dbReference type="RefSeq" id="WP_065411671.1">
    <property type="nucleotide sequence ID" value="NZ_MAYT01000029.1"/>
</dbReference>
<keyword evidence="11 19" id="KW-0460">Magnesium</keyword>
<dbReference type="GO" id="GO:0009236">
    <property type="term" value="P:cobalamin biosynthetic process"/>
    <property type="evidence" value="ECO:0007669"/>
    <property type="project" value="UniProtKB-UniRule"/>
</dbReference>
<dbReference type="UniPathway" id="UPA00148">
    <property type="reaction ID" value="UER00238"/>
</dbReference>
<reference evidence="21" key="1">
    <citation type="submission" date="2016-05" db="EMBL/GenBank/DDBJ databases">
        <authorList>
            <person name="Liu B."/>
            <person name="Wang J."/>
            <person name="Zhu Y."/>
            <person name="Liu G."/>
            <person name="Chen Q."/>
            <person name="Chen Z."/>
            <person name="Lan J."/>
            <person name="Che J."/>
            <person name="Ge C."/>
            <person name="Shi H."/>
            <person name="Pan Z."/>
            <person name="Liu X."/>
        </authorList>
    </citation>
    <scope>NUCLEOTIDE SEQUENCE [LARGE SCALE GENOMIC DNA]</scope>
    <source>
        <strain evidence="21">FJAT-27215</strain>
    </source>
</reference>
<keyword evidence="10 19" id="KW-0812">Transmembrane</keyword>
<dbReference type="Pfam" id="PF02654">
    <property type="entry name" value="CobS"/>
    <property type="match status" value="1"/>
</dbReference>
<keyword evidence="9 19" id="KW-0808">Transferase</keyword>
<dbReference type="GO" id="GO:0005886">
    <property type="term" value="C:plasma membrane"/>
    <property type="evidence" value="ECO:0007669"/>
    <property type="project" value="UniProtKB-SubCell"/>
</dbReference>
<dbReference type="GO" id="GO:0051073">
    <property type="term" value="F:adenosylcobinamide-GDP ribazoletransferase activity"/>
    <property type="evidence" value="ECO:0007669"/>
    <property type="project" value="UniProtKB-UniRule"/>
</dbReference>
<dbReference type="GO" id="GO:0008818">
    <property type="term" value="F:cobalamin 5'-phosphate synthase activity"/>
    <property type="evidence" value="ECO:0007669"/>
    <property type="project" value="UniProtKB-UniRule"/>
</dbReference>
<name>A0A1B9AG32_9BACI</name>
<feature type="transmembrane region" description="Helical" evidence="19">
    <location>
        <begin position="143"/>
        <end position="166"/>
    </location>
</feature>
<dbReference type="EC" id="2.7.8.26" evidence="5 19"/>
<evidence type="ECO:0000256" key="13">
    <source>
        <dbReference type="ARBA" id="ARBA00023136"/>
    </source>
</evidence>
<comment type="function">
    <text evidence="14 19">Joins adenosylcobinamide-GDP and alpha-ribazole to generate adenosylcobalamin (Ado-cobalamin). Also synthesizes adenosylcobalamin 5'-phosphate from adenosylcobinamide-GDP and alpha-ribazole 5'-phosphate.</text>
</comment>
<comment type="subcellular location">
    <subcellularLocation>
        <location evidence="2 19">Cell membrane</location>
        <topology evidence="2 19">Multi-pass membrane protein</topology>
    </subcellularLocation>
</comment>
<evidence type="ECO:0000256" key="2">
    <source>
        <dbReference type="ARBA" id="ARBA00004651"/>
    </source>
</evidence>
<proteinExistence type="inferred from homology"/>
<evidence type="ECO:0000313" key="20">
    <source>
        <dbReference type="EMBL" id="OCA82798.1"/>
    </source>
</evidence>
<dbReference type="PANTHER" id="PTHR34148:SF1">
    <property type="entry name" value="ADENOSYLCOBINAMIDE-GDP RIBAZOLETRANSFERASE"/>
    <property type="match status" value="1"/>
</dbReference>
<evidence type="ECO:0000256" key="6">
    <source>
        <dbReference type="ARBA" id="ARBA00015850"/>
    </source>
</evidence>
<keyword evidence="8 19" id="KW-0169">Cobalamin biosynthesis</keyword>
<evidence type="ECO:0000256" key="7">
    <source>
        <dbReference type="ARBA" id="ARBA00022475"/>
    </source>
</evidence>
<comment type="catalytic activity">
    <reaction evidence="18 19">
        <text>alpha-ribazole 5'-phosphate + adenosylcob(III)inamide-GDP = adenosylcob(III)alamin 5'-phosphate + GMP + H(+)</text>
        <dbReference type="Rhea" id="RHEA:23560"/>
        <dbReference type="ChEBI" id="CHEBI:15378"/>
        <dbReference type="ChEBI" id="CHEBI:57918"/>
        <dbReference type="ChEBI" id="CHEBI:58115"/>
        <dbReference type="ChEBI" id="CHEBI:60487"/>
        <dbReference type="ChEBI" id="CHEBI:60493"/>
        <dbReference type="EC" id="2.7.8.26"/>
    </reaction>
</comment>
<evidence type="ECO:0000313" key="21">
    <source>
        <dbReference type="Proteomes" id="UP000092578"/>
    </source>
</evidence>
<feature type="transmembrane region" description="Helical" evidence="19">
    <location>
        <begin position="114"/>
        <end position="137"/>
    </location>
</feature>